<evidence type="ECO:0008006" key="3">
    <source>
        <dbReference type="Google" id="ProtNLM"/>
    </source>
</evidence>
<dbReference type="RefSeq" id="WP_211552046.1">
    <property type="nucleotide sequence ID" value="NZ_JAGTUF010000041.1"/>
</dbReference>
<dbReference type="Proteomes" id="UP000680714">
    <property type="component" value="Unassembled WGS sequence"/>
</dbReference>
<proteinExistence type="predicted"/>
<evidence type="ECO:0000313" key="1">
    <source>
        <dbReference type="EMBL" id="MBR9973897.1"/>
    </source>
</evidence>
<sequence>METSDVAACTRVVQSVEYQLRPGHYLSFADLPGLGESQVRDDEYLEIYRTILRKSDVAVYLFRADNRDFSIDQRAFDGLFQQNGQREKVIMVINGCDKIDPIHRQAGRDPTPLQQENIERKIGDLRNVFPGIEHIVPCSAETGWNLETLAQTIVRVLARSNGVTL</sequence>
<comment type="caution">
    <text evidence="1">The sequence shown here is derived from an EMBL/GenBank/DDBJ whole genome shotgun (WGS) entry which is preliminary data.</text>
</comment>
<dbReference type="Gene3D" id="3.40.50.300">
    <property type="entry name" value="P-loop containing nucleotide triphosphate hydrolases"/>
    <property type="match status" value="1"/>
</dbReference>
<dbReference type="InterPro" id="IPR027417">
    <property type="entry name" value="P-loop_NTPase"/>
</dbReference>
<organism evidence="1 2">
    <name type="scientific">Magnetospirillum sulfuroxidans</name>
    <dbReference type="NCBI Taxonomy" id="611300"/>
    <lineage>
        <taxon>Bacteria</taxon>
        <taxon>Pseudomonadati</taxon>
        <taxon>Pseudomonadota</taxon>
        <taxon>Alphaproteobacteria</taxon>
        <taxon>Rhodospirillales</taxon>
        <taxon>Rhodospirillaceae</taxon>
        <taxon>Magnetospirillum</taxon>
    </lineage>
</organism>
<protein>
    <recommendedName>
        <fullName evidence="3">GTPase</fullName>
    </recommendedName>
</protein>
<dbReference type="PANTHER" id="PTHR42714:SF2">
    <property type="entry name" value="TRNA MODIFICATION GTPASE GTPBP3, MITOCHONDRIAL"/>
    <property type="match status" value="1"/>
</dbReference>
<dbReference type="PANTHER" id="PTHR42714">
    <property type="entry name" value="TRNA MODIFICATION GTPASE GTPBP3"/>
    <property type="match status" value="1"/>
</dbReference>
<accession>A0ABS5IHK3</accession>
<reference evidence="1 2" key="1">
    <citation type="submission" date="2021-04" db="EMBL/GenBank/DDBJ databases">
        <title>Magnetospirillum sulfuroxidans sp. nov., a facultative chemolithoautotrophic sulfur-oxidizing alphaproteobacterium isolated from freshwater sediment and proposals for Paramagetospirillum gen. nov., and Magnetospirillaceae fam. nov.</title>
        <authorList>
            <person name="Koziaeva V."/>
            <person name="Geelhoed J.S."/>
            <person name="Sorokin D.Y."/>
            <person name="Grouzdev D.S."/>
        </authorList>
    </citation>
    <scope>NUCLEOTIDE SEQUENCE [LARGE SCALE GENOMIC DNA]</scope>
    <source>
        <strain evidence="1 2">J10</strain>
    </source>
</reference>
<name>A0ABS5IHK3_9PROT</name>
<gene>
    <name evidence="1" type="ORF">KEC16_19400</name>
</gene>
<evidence type="ECO:0000313" key="2">
    <source>
        <dbReference type="Proteomes" id="UP000680714"/>
    </source>
</evidence>
<keyword evidence="2" id="KW-1185">Reference proteome</keyword>
<dbReference type="EMBL" id="JAGTUF010000041">
    <property type="protein sequence ID" value="MBR9973897.1"/>
    <property type="molecule type" value="Genomic_DNA"/>
</dbReference>
<dbReference type="SUPFAM" id="SSF52540">
    <property type="entry name" value="P-loop containing nucleoside triphosphate hydrolases"/>
    <property type="match status" value="1"/>
</dbReference>